<evidence type="ECO:0000259" key="9">
    <source>
        <dbReference type="Pfam" id="PF00905"/>
    </source>
</evidence>
<feature type="chain" id="PRO_5002144501" description="Beta-lactamase" evidence="8">
    <location>
        <begin position="22"/>
        <end position="305"/>
    </location>
</feature>
<comment type="caution">
    <text evidence="10">The sequence shown here is derived from an EMBL/GenBank/DDBJ whole genome shotgun (WGS) entry which is preliminary data.</text>
</comment>
<evidence type="ECO:0000256" key="3">
    <source>
        <dbReference type="ARBA" id="ARBA00022729"/>
    </source>
</evidence>
<comment type="similarity">
    <text evidence="1 7">Belongs to the class-D beta-lactamase family.</text>
</comment>
<feature type="domain" description="Penicillin-binding protein transpeptidase" evidence="9">
    <location>
        <begin position="60"/>
        <end position="280"/>
    </location>
</feature>
<evidence type="ECO:0000256" key="7">
    <source>
        <dbReference type="RuleBase" id="RU361140"/>
    </source>
</evidence>
<sequence>MSAKVASLLTVAALLCSCRPAAEPTPPVAQPKPTAAAAPAITIEHRPALTKRITEAGYEGVFVVLDPATATLIVSDPELAEQRFIPASTFKIPNSLIALETGVADSPAFTLKWDGVQRWASSWNRDHDLRSAFAVSALWYYQELARRIGEARMAKWVTAANYGNADISGGIDAFWLNGALRISPREQVEFLQRLDTGASPFTPATVTRFLDEVMIYEPRPGDWTGAAPGTVRAKTGWARSEDFADPLAAGFNGNLGWFVGAVTQANGGWVYFATLLVSPEPAPDSFADDRPKLTAVTLRELGYLD</sequence>
<organism evidence="10 11">
    <name type="scientific">Enhygromyxa salina</name>
    <dbReference type="NCBI Taxonomy" id="215803"/>
    <lineage>
        <taxon>Bacteria</taxon>
        <taxon>Pseudomonadati</taxon>
        <taxon>Myxococcota</taxon>
        <taxon>Polyangia</taxon>
        <taxon>Nannocystales</taxon>
        <taxon>Nannocystaceae</taxon>
        <taxon>Enhygromyxa</taxon>
    </lineage>
</organism>
<dbReference type="Proteomes" id="UP000031599">
    <property type="component" value="Unassembled WGS sequence"/>
</dbReference>
<evidence type="ECO:0000256" key="5">
    <source>
        <dbReference type="ARBA" id="ARBA00023251"/>
    </source>
</evidence>
<evidence type="ECO:0000256" key="4">
    <source>
        <dbReference type="ARBA" id="ARBA00022801"/>
    </source>
</evidence>
<dbReference type="InterPro" id="IPR002137">
    <property type="entry name" value="Beta-lactam_class-D_AS"/>
</dbReference>
<accession>A0A0C1ZLN6</accession>
<evidence type="ECO:0000256" key="1">
    <source>
        <dbReference type="ARBA" id="ARBA00007898"/>
    </source>
</evidence>
<gene>
    <name evidence="10" type="ORF">DB30_00724</name>
</gene>
<reference evidence="10 11" key="1">
    <citation type="submission" date="2014-12" db="EMBL/GenBank/DDBJ databases">
        <title>Genome assembly of Enhygromyxa salina DSM 15201.</title>
        <authorList>
            <person name="Sharma G."/>
            <person name="Subramanian S."/>
        </authorList>
    </citation>
    <scope>NUCLEOTIDE SEQUENCE [LARGE SCALE GENOMIC DNA]</scope>
    <source>
        <strain evidence="10 11">DSM 15201</strain>
    </source>
</reference>
<evidence type="ECO:0000313" key="11">
    <source>
        <dbReference type="Proteomes" id="UP000031599"/>
    </source>
</evidence>
<dbReference type="SUPFAM" id="SSF56601">
    <property type="entry name" value="beta-lactamase/transpeptidase-like"/>
    <property type="match status" value="1"/>
</dbReference>
<feature type="active site" description="Acyl-ester intermediate" evidence="6">
    <location>
        <position position="88"/>
    </location>
</feature>
<keyword evidence="3 8" id="KW-0732">Signal</keyword>
<protein>
    <recommendedName>
        <fullName evidence="2 7">Beta-lactamase</fullName>
        <ecNumber evidence="2 7">3.5.2.6</ecNumber>
    </recommendedName>
</protein>
<evidence type="ECO:0000256" key="2">
    <source>
        <dbReference type="ARBA" id="ARBA00012865"/>
    </source>
</evidence>
<dbReference type="Pfam" id="PF00905">
    <property type="entry name" value="Transpeptidase"/>
    <property type="match status" value="1"/>
</dbReference>
<dbReference type="RefSeq" id="WP_052547060.1">
    <property type="nucleotide sequence ID" value="NZ_JMCC02000011.1"/>
</dbReference>
<keyword evidence="5 7" id="KW-0046">Antibiotic resistance</keyword>
<dbReference type="EC" id="3.5.2.6" evidence="2 7"/>
<dbReference type="Gene3D" id="3.40.710.10">
    <property type="entry name" value="DD-peptidase/beta-lactamase superfamily"/>
    <property type="match status" value="1"/>
</dbReference>
<dbReference type="InterPro" id="IPR001460">
    <property type="entry name" value="PCN-bd_Tpept"/>
</dbReference>
<proteinExistence type="inferred from homology"/>
<evidence type="ECO:0000313" key="10">
    <source>
        <dbReference type="EMBL" id="KIG18439.1"/>
    </source>
</evidence>
<dbReference type="PROSITE" id="PS00337">
    <property type="entry name" value="BETA_LACTAMASE_D"/>
    <property type="match status" value="1"/>
</dbReference>
<dbReference type="GO" id="GO:0017001">
    <property type="term" value="P:antibiotic catabolic process"/>
    <property type="evidence" value="ECO:0007669"/>
    <property type="project" value="InterPro"/>
</dbReference>
<name>A0A0C1ZLN6_9BACT</name>
<feature type="signal peptide" evidence="8">
    <location>
        <begin position="1"/>
        <end position="21"/>
    </location>
</feature>
<dbReference type="AlphaFoldDB" id="A0A0C1ZLN6"/>
<evidence type="ECO:0000256" key="8">
    <source>
        <dbReference type="SAM" id="SignalP"/>
    </source>
</evidence>
<dbReference type="GO" id="GO:0008800">
    <property type="term" value="F:beta-lactamase activity"/>
    <property type="evidence" value="ECO:0007669"/>
    <property type="project" value="UniProtKB-UniRule"/>
</dbReference>
<dbReference type="InterPro" id="IPR012338">
    <property type="entry name" value="Beta-lactam/transpept-like"/>
</dbReference>
<comment type="catalytic activity">
    <reaction evidence="7">
        <text>a beta-lactam + H2O = a substituted beta-amino acid</text>
        <dbReference type="Rhea" id="RHEA:20401"/>
        <dbReference type="ChEBI" id="CHEBI:15377"/>
        <dbReference type="ChEBI" id="CHEBI:35627"/>
        <dbReference type="ChEBI" id="CHEBI:140347"/>
        <dbReference type="EC" id="3.5.2.6"/>
    </reaction>
</comment>
<dbReference type="GO" id="GO:0046677">
    <property type="term" value="P:response to antibiotic"/>
    <property type="evidence" value="ECO:0007669"/>
    <property type="project" value="UniProtKB-UniRule"/>
</dbReference>
<dbReference type="GO" id="GO:0008658">
    <property type="term" value="F:penicillin binding"/>
    <property type="evidence" value="ECO:0007669"/>
    <property type="project" value="InterPro"/>
</dbReference>
<feature type="modified residue" description="N6-carboxylysine" evidence="6">
    <location>
        <position position="91"/>
    </location>
</feature>
<dbReference type="PROSITE" id="PS51257">
    <property type="entry name" value="PROKAR_LIPOPROTEIN"/>
    <property type="match status" value="1"/>
</dbReference>
<dbReference type="EMBL" id="JMCC02000011">
    <property type="protein sequence ID" value="KIG18439.1"/>
    <property type="molecule type" value="Genomic_DNA"/>
</dbReference>
<keyword evidence="4 7" id="KW-0378">Hydrolase</keyword>
<evidence type="ECO:0000256" key="6">
    <source>
        <dbReference type="PIRSR" id="PIRSR602137-50"/>
    </source>
</evidence>